<evidence type="ECO:0000313" key="3">
    <source>
        <dbReference type="Proteomes" id="UP000052978"/>
    </source>
</evidence>
<name>S7PIT0_MYOBR</name>
<dbReference type="EMBL" id="KE163062">
    <property type="protein sequence ID" value="EPQ10723.1"/>
    <property type="molecule type" value="Genomic_DNA"/>
</dbReference>
<dbReference type="AlphaFoldDB" id="S7PIT0"/>
<feature type="region of interest" description="Disordered" evidence="1">
    <location>
        <begin position="1"/>
        <end position="35"/>
    </location>
</feature>
<protein>
    <submittedName>
        <fullName evidence="2">Uncharacterized protein</fullName>
    </submittedName>
</protein>
<feature type="compositionally biased region" description="Basic and acidic residues" evidence="1">
    <location>
        <begin position="26"/>
        <end position="35"/>
    </location>
</feature>
<reference evidence="2 3" key="1">
    <citation type="journal article" date="2013" name="Nat. Commun.">
        <title>Genome analysis reveals insights into physiology and longevity of the Brandt's bat Myotis brandtii.</title>
        <authorList>
            <person name="Seim I."/>
            <person name="Fang X."/>
            <person name="Xiong Z."/>
            <person name="Lobanov A.V."/>
            <person name="Huang Z."/>
            <person name="Ma S."/>
            <person name="Feng Y."/>
            <person name="Turanov A.A."/>
            <person name="Zhu Y."/>
            <person name="Lenz T.L."/>
            <person name="Gerashchenko M.V."/>
            <person name="Fan D."/>
            <person name="Hee Yim S."/>
            <person name="Yao X."/>
            <person name="Jordan D."/>
            <person name="Xiong Y."/>
            <person name="Ma Y."/>
            <person name="Lyapunov A.N."/>
            <person name="Chen G."/>
            <person name="Kulakova O.I."/>
            <person name="Sun Y."/>
            <person name="Lee S.G."/>
            <person name="Bronson R.T."/>
            <person name="Moskalev A.A."/>
            <person name="Sunyaev S.R."/>
            <person name="Zhang G."/>
            <person name="Krogh A."/>
            <person name="Wang J."/>
            <person name="Gladyshev V.N."/>
        </authorList>
    </citation>
    <scope>NUCLEOTIDE SEQUENCE [LARGE SCALE GENOMIC DNA]</scope>
</reference>
<organism evidence="2 3">
    <name type="scientific">Myotis brandtii</name>
    <name type="common">Brandt's bat</name>
    <dbReference type="NCBI Taxonomy" id="109478"/>
    <lineage>
        <taxon>Eukaryota</taxon>
        <taxon>Metazoa</taxon>
        <taxon>Chordata</taxon>
        <taxon>Craniata</taxon>
        <taxon>Vertebrata</taxon>
        <taxon>Euteleostomi</taxon>
        <taxon>Mammalia</taxon>
        <taxon>Eutheria</taxon>
        <taxon>Laurasiatheria</taxon>
        <taxon>Chiroptera</taxon>
        <taxon>Yangochiroptera</taxon>
        <taxon>Vespertilionidae</taxon>
        <taxon>Myotis</taxon>
    </lineage>
</organism>
<sequence length="121" mass="13457">MSFSWLPAPPGPAPAPNTWLSAPGESEERASTGDHCHGCKACGSRSQGEVLNAERGILQGPQRFPLQYQCTPAPQDLQFWVKFFRYTFRFSESQARCQKEFPPGSLLPVMPQVLLSLLILH</sequence>
<evidence type="ECO:0000256" key="1">
    <source>
        <dbReference type="SAM" id="MobiDB-lite"/>
    </source>
</evidence>
<dbReference type="Proteomes" id="UP000052978">
    <property type="component" value="Unassembled WGS sequence"/>
</dbReference>
<evidence type="ECO:0000313" key="2">
    <source>
        <dbReference type="EMBL" id="EPQ10723.1"/>
    </source>
</evidence>
<accession>S7PIT0</accession>
<gene>
    <name evidence="2" type="ORF">D623_10003208</name>
</gene>
<keyword evidence="3" id="KW-1185">Reference proteome</keyword>
<proteinExistence type="predicted"/>